<evidence type="ECO:0000313" key="11">
    <source>
        <dbReference type="Proteomes" id="UP001501578"/>
    </source>
</evidence>
<feature type="transmembrane region" description="Helical" evidence="9">
    <location>
        <begin position="113"/>
        <end position="134"/>
    </location>
</feature>
<proteinExistence type="inferred from homology"/>
<keyword evidence="5 9" id="KW-0812">Transmembrane</keyword>
<evidence type="ECO:0000256" key="5">
    <source>
        <dbReference type="ARBA" id="ARBA00022692"/>
    </source>
</evidence>
<sequence length="387" mass="40694">MTSHDKPPASSEQKTGRAPEGTVERAAEKADETATEEQPFGRQGRPFDRRSPFYLGMMAAAGAATTYGVILLLGAAKDVLVLIGLGLFIAIGLDPAANWLVRRGLPRWASVSIIVAATLALIAGFLALAIPVIVSQVGQFVHEVPGYLREATNQNTLIGRLNTRFDLAHAVQKLGTGENEISLVGGLLGAGKAVVGAAASTVIVLVLTVYLLADMPRIKGTAYRCLPNSRRPRAILIGDDILNKVGRFVLGNLVTSAIAGVLTFIWLFLFDVPYALLLSLFVALMDLVPVVGSTIGGVVISLVALSVSLPVALATAGFVVAYRLFEDYVLVPRIMGTAVKIPGVVTLIAVTIGATLLGIVGALFAIPIAAALRLILQEVTFPRLDNS</sequence>
<comment type="subcellular location">
    <subcellularLocation>
        <location evidence="1">Cell membrane</location>
        <topology evidence="1">Multi-pass membrane protein</topology>
    </subcellularLocation>
</comment>
<feature type="transmembrane region" description="Helical" evidence="9">
    <location>
        <begin position="345"/>
        <end position="376"/>
    </location>
</feature>
<evidence type="ECO:0000256" key="4">
    <source>
        <dbReference type="ARBA" id="ARBA00022475"/>
    </source>
</evidence>
<gene>
    <name evidence="10" type="ORF">GCM10009560_40140</name>
</gene>
<evidence type="ECO:0000256" key="1">
    <source>
        <dbReference type="ARBA" id="ARBA00004651"/>
    </source>
</evidence>
<keyword evidence="7 9" id="KW-0472">Membrane</keyword>
<feature type="transmembrane region" description="Helical" evidence="9">
    <location>
        <begin position="193"/>
        <end position="213"/>
    </location>
</feature>
<keyword evidence="3" id="KW-0813">Transport</keyword>
<evidence type="ECO:0000256" key="6">
    <source>
        <dbReference type="ARBA" id="ARBA00022989"/>
    </source>
</evidence>
<dbReference type="RefSeq" id="WP_343951447.1">
    <property type="nucleotide sequence ID" value="NZ_BAAAHQ010000021.1"/>
</dbReference>
<name>A0ABN1PW56_9ACTN</name>
<protein>
    <submittedName>
        <fullName evidence="10">AI-2E family transporter</fullName>
    </submittedName>
</protein>
<keyword evidence="6 9" id="KW-1133">Transmembrane helix</keyword>
<dbReference type="EMBL" id="BAAAHQ010000021">
    <property type="protein sequence ID" value="GAA0933699.1"/>
    <property type="molecule type" value="Genomic_DNA"/>
</dbReference>
<comment type="caution">
    <text evidence="10">The sequence shown here is derived from an EMBL/GenBank/DDBJ whole genome shotgun (WGS) entry which is preliminary data.</text>
</comment>
<dbReference type="Pfam" id="PF01594">
    <property type="entry name" value="AI-2E_transport"/>
    <property type="match status" value="1"/>
</dbReference>
<dbReference type="Proteomes" id="UP001501578">
    <property type="component" value="Unassembled WGS sequence"/>
</dbReference>
<evidence type="ECO:0000256" key="3">
    <source>
        <dbReference type="ARBA" id="ARBA00022448"/>
    </source>
</evidence>
<evidence type="ECO:0000256" key="9">
    <source>
        <dbReference type="SAM" id="Phobius"/>
    </source>
</evidence>
<organism evidence="10 11">
    <name type="scientific">Nonomuraea longicatena</name>
    <dbReference type="NCBI Taxonomy" id="83682"/>
    <lineage>
        <taxon>Bacteria</taxon>
        <taxon>Bacillati</taxon>
        <taxon>Actinomycetota</taxon>
        <taxon>Actinomycetes</taxon>
        <taxon>Streptosporangiales</taxon>
        <taxon>Streptosporangiaceae</taxon>
        <taxon>Nonomuraea</taxon>
    </lineage>
</organism>
<evidence type="ECO:0000256" key="2">
    <source>
        <dbReference type="ARBA" id="ARBA00009773"/>
    </source>
</evidence>
<dbReference type="PANTHER" id="PTHR21716">
    <property type="entry name" value="TRANSMEMBRANE PROTEIN"/>
    <property type="match status" value="1"/>
</dbReference>
<comment type="similarity">
    <text evidence="2">Belongs to the autoinducer-2 exporter (AI-2E) (TC 2.A.86) family.</text>
</comment>
<reference evidence="10 11" key="1">
    <citation type="journal article" date="2019" name="Int. J. Syst. Evol. Microbiol.">
        <title>The Global Catalogue of Microorganisms (GCM) 10K type strain sequencing project: providing services to taxonomists for standard genome sequencing and annotation.</title>
        <authorList>
            <consortium name="The Broad Institute Genomics Platform"/>
            <consortium name="The Broad Institute Genome Sequencing Center for Infectious Disease"/>
            <person name="Wu L."/>
            <person name="Ma J."/>
        </authorList>
    </citation>
    <scope>NUCLEOTIDE SEQUENCE [LARGE SCALE GENOMIC DNA]</scope>
    <source>
        <strain evidence="10 11">JCM 11136</strain>
    </source>
</reference>
<evidence type="ECO:0000256" key="7">
    <source>
        <dbReference type="ARBA" id="ARBA00023136"/>
    </source>
</evidence>
<feature type="transmembrane region" description="Helical" evidence="9">
    <location>
        <begin position="79"/>
        <end position="101"/>
    </location>
</feature>
<evidence type="ECO:0000256" key="8">
    <source>
        <dbReference type="SAM" id="MobiDB-lite"/>
    </source>
</evidence>
<keyword evidence="11" id="KW-1185">Reference proteome</keyword>
<accession>A0ABN1PW56</accession>
<feature type="transmembrane region" description="Helical" evidence="9">
    <location>
        <begin position="274"/>
        <end position="292"/>
    </location>
</feature>
<feature type="transmembrane region" description="Helical" evidence="9">
    <location>
        <begin position="299"/>
        <end position="325"/>
    </location>
</feature>
<feature type="compositionally biased region" description="Basic and acidic residues" evidence="8">
    <location>
        <begin position="14"/>
        <end position="32"/>
    </location>
</feature>
<feature type="region of interest" description="Disordered" evidence="8">
    <location>
        <begin position="1"/>
        <end position="47"/>
    </location>
</feature>
<evidence type="ECO:0000313" key="10">
    <source>
        <dbReference type="EMBL" id="GAA0933699.1"/>
    </source>
</evidence>
<feature type="transmembrane region" description="Helical" evidence="9">
    <location>
        <begin position="248"/>
        <end position="268"/>
    </location>
</feature>
<dbReference type="InterPro" id="IPR002549">
    <property type="entry name" value="AI-2E-like"/>
</dbReference>
<keyword evidence="4" id="KW-1003">Cell membrane</keyword>
<feature type="transmembrane region" description="Helical" evidence="9">
    <location>
        <begin position="52"/>
        <end position="73"/>
    </location>
</feature>
<dbReference type="PANTHER" id="PTHR21716:SF53">
    <property type="entry name" value="PERMEASE PERM-RELATED"/>
    <property type="match status" value="1"/>
</dbReference>